<reference evidence="3" key="1">
    <citation type="submission" date="2016-11" db="UniProtKB">
        <authorList>
            <consortium name="WormBaseParasite"/>
        </authorList>
    </citation>
    <scope>IDENTIFICATION</scope>
</reference>
<dbReference type="Proteomes" id="UP000095283">
    <property type="component" value="Unplaced"/>
</dbReference>
<evidence type="ECO:0000313" key="2">
    <source>
        <dbReference type="Proteomes" id="UP000095283"/>
    </source>
</evidence>
<organism evidence="2 3">
    <name type="scientific">Heterorhabditis bacteriophora</name>
    <name type="common">Entomopathogenic nematode worm</name>
    <dbReference type="NCBI Taxonomy" id="37862"/>
    <lineage>
        <taxon>Eukaryota</taxon>
        <taxon>Metazoa</taxon>
        <taxon>Ecdysozoa</taxon>
        <taxon>Nematoda</taxon>
        <taxon>Chromadorea</taxon>
        <taxon>Rhabditida</taxon>
        <taxon>Rhabditina</taxon>
        <taxon>Rhabditomorpha</taxon>
        <taxon>Strongyloidea</taxon>
        <taxon>Heterorhabditidae</taxon>
        <taxon>Heterorhabditis</taxon>
    </lineage>
</organism>
<evidence type="ECO:0000313" key="3">
    <source>
        <dbReference type="WBParaSite" id="Hba_17320"/>
    </source>
</evidence>
<feature type="compositionally biased region" description="Basic and acidic residues" evidence="1">
    <location>
        <begin position="20"/>
        <end position="29"/>
    </location>
</feature>
<proteinExistence type="predicted"/>
<sequence>MKLYQSKRSSELRQKKKDKREKGVGHNCGKEVRKMRNQCAKMMKCCSVAKNCNAEHSEKDVVSKKKELKKKLQSCGNKKAGYKKDKGRNRPDIDKGDIKTLNKARMEDKDKSDGMQEDSRNRKEKSEETLTRNRESDPTMGGKKQI</sequence>
<dbReference type="WBParaSite" id="Hba_17320">
    <property type="protein sequence ID" value="Hba_17320"/>
    <property type="gene ID" value="Hba_17320"/>
</dbReference>
<protein>
    <submittedName>
        <fullName evidence="3">Axoneme-associated protein mst101(2)-like</fullName>
    </submittedName>
</protein>
<feature type="compositionally biased region" description="Basic and acidic residues" evidence="1">
    <location>
        <begin position="56"/>
        <end position="65"/>
    </location>
</feature>
<feature type="compositionally biased region" description="Basic and acidic residues" evidence="1">
    <location>
        <begin position="82"/>
        <end position="137"/>
    </location>
</feature>
<accession>A0A1I7XII2</accession>
<feature type="region of interest" description="Disordered" evidence="1">
    <location>
        <begin position="56"/>
        <end position="146"/>
    </location>
</feature>
<dbReference type="AlphaFoldDB" id="A0A1I7XII2"/>
<evidence type="ECO:0000256" key="1">
    <source>
        <dbReference type="SAM" id="MobiDB-lite"/>
    </source>
</evidence>
<feature type="region of interest" description="Disordered" evidence="1">
    <location>
        <begin position="1"/>
        <end position="29"/>
    </location>
</feature>
<keyword evidence="2" id="KW-1185">Reference proteome</keyword>
<name>A0A1I7XII2_HETBA</name>